<evidence type="ECO:0000313" key="1">
    <source>
        <dbReference type="EMBL" id="KAH7866874.1"/>
    </source>
</evidence>
<name>A0ACB7ZN13_9ERIC</name>
<proteinExistence type="predicted"/>
<sequence length="328" mass="36939">MANIHRLGPIFFIFLLLPLLLQISSVIGDLQLDYYKDSCPRAEEIIKEQVTELYKKHGNTAVSWIRNLFHDCMVQSCDASLLLETKYGVLSEQRSVRSFGMRNFKYVGTIKEALESECPLTVSCADIVALSARDGVVLLGGPEIAMKTGRKDSKESYVAEVEAFIPNHNDTMSLVLSQFQSVGVDTEGTVALFGAHSVGRTHCTILVNRLYPEVDPTLDPDYAEYLKRRCPSPDPDPKAVEYTRNDLETPMVLDNMYYKNLLRHKGLLSVDQQLASDPRTSPFVEKMAADNDYFHEQFSRALAVLSENNPVTGDKGEIRKDCRYVNRD</sequence>
<keyword evidence="2" id="KW-1185">Reference proteome</keyword>
<protein>
    <submittedName>
        <fullName evidence="1">Uncharacterized protein</fullName>
    </submittedName>
</protein>
<dbReference type="Proteomes" id="UP000828048">
    <property type="component" value="Chromosome 9"/>
</dbReference>
<accession>A0ACB7ZN13</accession>
<reference evidence="1 2" key="1">
    <citation type="journal article" date="2021" name="Hortic Res">
        <title>High-quality reference genome and annotation aids understanding of berry development for evergreen blueberry (Vaccinium darrowii).</title>
        <authorList>
            <person name="Yu J."/>
            <person name="Hulse-Kemp A.M."/>
            <person name="Babiker E."/>
            <person name="Staton M."/>
        </authorList>
    </citation>
    <scope>NUCLEOTIDE SEQUENCE [LARGE SCALE GENOMIC DNA]</scope>
    <source>
        <strain evidence="2">cv. NJ 8807/NJ 8810</strain>
        <tissue evidence="1">Young leaf</tissue>
    </source>
</reference>
<evidence type="ECO:0000313" key="2">
    <source>
        <dbReference type="Proteomes" id="UP000828048"/>
    </source>
</evidence>
<comment type="caution">
    <text evidence="1">The sequence shown here is derived from an EMBL/GenBank/DDBJ whole genome shotgun (WGS) entry which is preliminary data.</text>
</comment>
<organism evidence="1 2">
    <name type="scientific">Vaccinium darrowii</name>
    <dbReference type="NCBI Taxonomy" id="229202"/>
    <lineage>
        <taxon>Eukaryota</taxon>
        <taxon>Viridiplantae</taxon>
        <taxon>Streptophyta</taxon>
        <taxon>Embryophyta</taxon>
        <taxon>Tracheophyta</taxon>
        <taxon>Spermatophyta</taxon>
        <taxon>Magnoliopsida</taxon>
        <taxon>eudicotyledons</taxon>
        <taxon>Gunneridae</taxon>
        <taxon>Pentapetalae</taxon>
        <taxon>asterids</taxon>
        <taxon>Ericales</taxon>
        <taxon>Ericaceae</taxon>
        <taxon>Vaccinioideae</taxon>
        <taxon>Vaccinieae</taxon>
        <taxon>Vaccinium</taxon>
    </lineage>
</organism>
<gene>
    <name evidence="1" type="ORF">Vadar_026186</name>
</gene>
<dbReference type="EMBL" id="CM037159">
    <property type="protein sequence ID" value="KAH7866874.1"/>
    <property type="molecule type" value="Genomic_DNA"/>
</dbReference>